<accession>A0A218NMC0</accession>
<dbReference type="Proteomes" id="UP000197679">
    <property type="component" value="Chromosome"/>
</dbReference>
<protein>
    <submittedName>
        <fullName evidence="1">Uncharacterized protein</fullName>
    </submittedName>
</protein>
<gene>
    <name evidence="1" type="ORF">Mia14_0278</name>
</gene>
<proteinExistence type="predicted"/>
<dbReference type="KEGG" id="marh:Mia14_0278"/>
<sequence>MISGFVISKVDGKLDSVGDLANQRFPKLNINFDSVEKEDKKLKVDYTFTASYSNSEKENSKEIGSIGLSGYITIEDTAENIEAAVSKWKSKHTLPVNIAEEIINGLNFRCSATGTLIAYSLGLIPPLVISQTKIEEPKEEGSAK</sequence>
<evidence type="ECO:0000313" key="1">
    <source>
        <dbReference type="EMBL" id="ASI13608.1"/>
    </source>
</evidence>
<name>A0A218NMC0_9ARCH</name>
<dbReference type="RefSeq" id="WP_088819770.1">
    <property type="nucleotide sequence ID" value="NZ_CP019964.1"/>
</dbReference>
<dbReference type="EMBL" id="CP019964">
    <property type="protein sequence ID" value="ASI13608.1"/>
    <property type="molecule type" value="Genomic_DNA"/>
</dbReference>
<dbReference type="AlphaFoldDB" id="A0A218NMC0"/>
<reference evidence="1 2" key="1">
    <citation type="journal article" date="2017" name="Nat. Commun.">
        <title>'ARMAN' archaea depend on association with euryarchaeal host in culture and in situ.</title>
        <authorList>
            <person name="Golyshina O."/>
            <person name="Toshchakov S."/>
            <person name="Makarova K."/>
            <person name="Gavrilov S."/>
            <person name="Korzhenkov A."/>
            <person name="La Cono V."/>
            <person name="Arcadi E."/>
            <person name="Nechitaylo T."/>
            <person name="Ferrer M."/>
            <person name="Kublanov I."/>
            <person name="Wolf Y."/>
            <person name="Yakimov M."/>
            <person name="Golyshin P."/>
            <person name="Slesarev A."/>
            <person name="Kozyavkin S."/>
        </authorList>
    </citation>
    <scope>NUCLEOTIDE SEQUENCE [LARGE SCALE GENOMIC DNA]</scope>
    <source>
        <strain evidence="1 2">Mia14</strain>
    </source>
</reference>
<keyword evidence="2" id="KW-1185">Reference proteome</keyword>
<evidence type="ECO:0000313" key="2">
    <source>
        <dbReference type="Proteomes" id="UP000197679"/>
    </source>
</evidence>
<dbReference type="OrthoDB" id="379105at2157"/>
<organism evidence="1 2">
    <name type="scientific">Candidatus Mancarchaeum acidiphilum</name>
    <dbReference type="NCBI Taxonomy" id="1920749"/>
    <lineage>
        <taxon>Archaea</taxon>
        <taxon>Candidatus Micrarchaeota</taxon>
        <taxon>Candidatus Mancarchaeum</taxon>
    </lineage>
</organism>
<dbReference type="GeneID" id="33313835"/>